<evidence type="ECO:0000313" key="3">
    <source>
        <dbReference type="EMBL" id="GLS26913.1"/>
    </source>
</evidence>
<dbReference type="AlphaFoldDB" id="A0AA37WN02"/>
<dbReference type="GO" id="GO:0008933">
    <property type="term" value="F:peptidoglycan lytic transglycosylase activity"/>
    <property type="evidence" value="ECO:0007669"/>
    <property type="project" value="TreeGrafter"/>
</dbReference>
<keyword evidence="4" id="KW-1185">Reference proteome</keyword>
<dbReference type="CDD" id="cd13399">
    <property type="entry name" value="Slt35-like"/>
    <property type="match status" value="1"/>
</dbReference>
<comment type="caution">
    <text evidence="3">The sequence shown here is derived from an EMBL/GenBank/DDBJ whole genome shotgun (WGS) entry which is preliminary data.</text>
</comment>
<dbReference type="NCBIfam" id="TIGR02282">
    <property type="entry name" value="MltB"/>
    <property type="match status" value="1"/>
</dbReference>
<evidence type="ECO:0000313" key="4">
    <source>
        <dbReference type="Proteomes" id="UP001156870"/>
    </source>
</evidence>
<protein>
    <submittedName>
        <fullName evidence="3">Murein transglycosylase</fullName>
    </submittedName>
</protein>
<dbReference type="EMBL" id="BSPD01000062">
    <property type="protein sequence ID" value="GLS26913.1"/>
    <property type="molecule type" value="Genomic_DNA"/>
</dbReference>
<dbReference type="RefSeq" id="WP_232593551.1">
    <property type="nucleotide sequence ID" value="NZ_BSPD01000062.1"/>
</dbReference>
<dbReference type="InterPro" id="IPR043426">
    <property type="entry name" value="MltB-like"/>
</dbReference>
<dbReference type="Gene3D" id="1.10.8.350">
    <property type="entry name" value="Bacterial muramidase"/>
    <property type="match status" value="1"/>
</dbReference>
<dbReference type="Gene3D" id="1.10.530.10">
    <property type="match status" value="1"/>
</dbReference>
<accession>A0AA37WN02</accession>
<dbReference type="InterPro" id="IPR031304">
    <property type="entry name" value="SLT_2"/>
</dbReference>
<dbReference type="FunFam" id="1.10.8.350:FF:000001">
    <property type="entry name" value="Lytic murein transglycosylase B"/>
    <property type="match status" value="1"/>
</dbReference>
<evidence type="ECO:0000259" key="2">
    <source>
        <dbReference type="Pfam" id="PF13406"/>
    </source>
</evidence>
<evidence type="ECO:0000256" key="1">
    <source>
        <dbReference type="PIRSR" id="PIRSR611757-1"/>
    </source>
</evidence>
<sequence length="353" mass="40149">MIKACFLTQKSARMSEMFRRNVPALPSLRKKLCSIFLMSCMGGVAFAGDYDNNEQVEAFIKEMVTEHQFEQDQLGQWFSQVKRKQSILDAMSRPAEKVKPWSEYQDIFLTQSRIDKGVEFWKKHESVLARAEKTYGVPAEIIVAIIGVETRYGGNKGRYRVMDALSTLAFDYPPRAPFFRKELKEFLLLSREQTRQPLDLLGSYAGAMGYGQFMPSSYRAYAADFDGDNAIDIWDNPVDAIGSVANYFTRHGWKTGELVTERVKVNKSHDTSLLDDGLKPERTIGEITQAGYAPLATLEGELPARVFKLDGKKGAEFWVGLHNFYVITRYNRSTMYAMAVHQLSQSIKTKYQG</sequence>
<dbReference type="InterPro" id="IPR011757">
    <property type="entry name" value="Lytic_transglycosylase_MltB"/>
</dbReference>
<name>A0AA37WN02_9GAMM</name>
<dbReference type="Pfam" id="PF13406">
    <property type="entry name" value="SLT_2"/>
    <property type="match status" value="1"/>
</dbReference>
<reference evidence="3 4" key="1">
    <citation type="journal article" date="2014" name="Int. J. Syst. Evol. Microbiol.">
        <title>Complete genome sequence of Corynebacterium casei LMG S-19264T (=DSM 44701T), isolated from a smear-ripened cheese.</title>
        <authorList>
            <consortium name="US DOE Joint Genome Institute (JGI-PGF)"/>
            <person name="Walter F."/>
            <person name="Albersmeier A."/>
            <person name="Kalinowski J."/>
            <person name="Ruckert C."/>
        </authorList>
    </citation>
    <scope>NUCLEOTIDE SEQUENCE [LARGE SCALE GENOMIC DNA]</scope>
    <source>
        <strain evidence="3 4">NBRC 110095</strain>
    </source>
</reference>
<dbReference type="InterPro" id="IPR023346">
    <property type="entry name" value="Lysozyme-like_dom_sf"/>
</dbReference>
<proteinExistence type="predicted"/>
<dbReference type="Proteomes" id="UP001156870">
    <property type="component" value="Unassembled WGS sequence"/>
</dbReference>
<dbReference type="GO" id="GO:0009253">
    <property type="term" value="P:peptidoglycan catabolic process"/>
    <property type="evidence" value="ECO:0007669"/>
    <property type="project" value="TreeGrafter"/>
</dbReference>
<gene>
    <name evidence="3" type="ORF">GCM10007877_26320</name>
</gene>
<dbReference type="SUPFAM" id="SSF53955">
    <property type="entry name" value="Lysozyme-like"/>
    <property type="match status" value="1"/>
</dbReference>
<organism evidence="3 4">
    <name type="scientific">Marinibactrum halimedae</name>
    <dbReference type="NCBI Taxonomy" id="1444977"/>
    <lineage>
        <taxon>Bacteria</taxon>
        <taxon>Pseudomonadati</taxon>
        <taxon>Pseudomonadota</taxon>
        <taxon>Gammaproteobacteria</taxon>
        <taxon>Cellvibrionales</taxon>
        <taxon>Cellvibrionaceae</taxon>
        <taxon>Marinibactrum</taxon>
    </lineage>
</organism>
<dbReference type="PANTHER" id="PTHR30163">
    <property type="entry name" value="MEMBRANE-BOUND LYTIC MUREIN TRANSGLYCOSYLASE B"/>
    <property type="match status" value="1"/>
</dbReference>
<feature type="domain" description="Transglycosylase SLT" evidence="2">
    <location>
        <begin position="53"/>
        <end position="345"/>
    </location>
</feature>
<dbReference type="PANTHER" id="PTHR30163:SF9">
    <property type="entry name" value="MEMBRANE-BOUND LYTIC MUREIN TRANSGLYCOSYLASE B"/>
    <property type="match status" value="1"/>
</dbReference>
<feature type="active site" evidence="1">
    <location>
        <position position="149"/>
    </location>
</feature>